<sequence length="101" mass="11320">MEIGLVLGESDVETGPTPTPLRPVQGGEEFMASPGPAIPGRIRSPAASRSRHQDQPLGMPRLCWLNRQFLLLGQSTDWLVLRRREESELLSRLEEAELDSW</sequence>
<dbReference type="EMBL" id="BMJQ01000004">
    <property type="protein sequence ID" value="GGF12706.1"/>
    <property type="molecule type" value="Genomic_DNA"/>
</dbReference>
<comment type="caution">
    <text evidence="2">The sequence shown here is derived from an EMBL/GenBank/DDBJ whole genome shotgun (WGS) entry which is preliminary data.</text>
</comment>
<evidence type="ECO:0000313" key="2">
    <source>
        <dbReference type="EMBL" id="GGF12706.1"/>
    </source>
</evidence>
<accession>A0A8J2YRL6</accession>
<name>A0A8J2YRL6_9PROT</name>
<organism evidence="2 3">
    <name type="scientific">Aliidongia dinghuensis</name>
    <dbReference type="NCBI Taxonomy" id="1867774"/>
    <lineage>
        <taxon>Bacteria</taxon>
        <taxon>Pseudomonadati</taxon>
        <taxon>Pseudomonadota</taxon>
        <taxon>Alphaproteobacteria</taxon>
        <taxon>Rhodospirillales</taxon>
        <taxon>Dongiaceae</taxon>
        <taxon>Aliidongia</taxon>
    </lineage>
</organism>
<reference evidence="2" key="1">
    <citation type="journal article" date="2014" name="Int. J. Syst. Evol. Microbiol.">
        <title>Complete genome sequence of Corynebacterium casei LMG S-19264T (=DSM 44701T), isolated from a smear-ripened cheese.</title>
        <authorList>
            <consortium name="US DOE Joint Genome Institute (JGI-PGF)"/>
            <person name="Walter F."/>
            <person name="Albersmeier A."/>
            <person name="Kalinowski J."/>
            <person name="Ruckert C."/>
        </authorList>
    </citation>
    <scope>NUCLEOTIDE SEQUENCE</scope>
    <source>
        <strain evidence="2">CGMCC 1.15725</strain>
    </source>
</reference>
<dbReference type="AlphaFoldDB" id="A0A8J2YRL6"/>
<keyword evidence="3" id="KW-1185">Reference proteome</keyword>
<feature type="region of interest" description="Disordered" evidence="1">
    <location>
        <begin position="1"/>
        <end position="54"/>
    </location>
</feature>
<evidence type="ECO:0000313" key="3">
    <source>
        <dbReference type="Proteomes" id="UP000646365"/>
    </source>
</evidence>
<dbReference type="Proteomes" id="UP000646365">
    <property type="component" value="Unassembled WGS sequence"/>
</dbReference>
<gene>
    <name evidence="2" type="ORF">GCM10011611_17930</name>
</gene>
<proteinExistence type="predicted"/>
<evidence type="ECO:0000256" key="1">
    <source>
        <dbReference type="SAM" id="MobiDB-lite"/>
    </source>
</evidence>
<reference evidence="2" key="2">
    <citation type="submission" date="2020-09" db="EMBL/GenBank/DDBJ databases">
        <authorList>
            <person name="Sun Q."/>
            <person name="Zhou Y."/>
        </authorList>
    </citation>
    <scope>NUCLEOTIDE SEQUENCE</scope>
    <source>
        <strain evidence="2">CGMCC 1.15725</strain>
    </source>
</reference>
<protein>
    <submittedName>
        <fullName evidence="2">Uncharacterized protein</fullName>
    </submittedName>
</protein>